<dbReference type="Pfam" id="PF17967">
    <property type="entry name" value="Pullulanase_N2"/>
    <property type="match status" value="1"/>
</dbReference>
<dbReference type="InterPro" id="IPR014756">
    <property type="entry name" value="Ig_E-set"/>
</dbReference>
<dbReference type="Gene3D" id="2.60.40.1180">
    <property type="entry name" value="Golgi alpha-mannosidase II"/>
    <property type="match status" value="1"/>
</dbReference>
<evidence type="ECO:0000256" key="2">
    <source>
        <dbReference type="ARBA" id="ARBA00023295"/>
    </source>
</evidence>
<dbReference type="InterPro" id="IPR024561">
    <property type="entry name" value="Pullul_strch_C"/>
</dbReference>
<evidence type="ECO:0000259" key="4">
    <source>
        <dbReference type="Pfam" id="PF11852"/>
    </source>
</evidence>
<dbReference type="InterPro" id="IPR040671">
    <property type="entry name" value="Pullulanase_N2"/>
</dbReference>
<dbReference type="InterPro" id="IPR004193">
    <property type="entry name" value="Glyco_hydro_13_N"/>
</dbReference>
<evidence type="ECO:0000259" key="5">
    <source>
        <dbReference type="Pfam" id="PF17967"/>
    </source>
</evidence>
<keyword evidence="2" id="KW-0378">Hydrolase</keyword>
<feature type="domain" description="Alpha-1,6-glucosidases pullulanase-type C-terminal" evidence="4">
    <location>
        <begin position="782"/>
        <end position="937"/>
    </location>
</feature>
<dbReference type="PANTHER" id="PTHR43002">
    <property type="entry name" value="GLYCOGEN DEBRANCHING ENZYME"/>
    <property type="match status" value="1"/>
</dbReference>
<dbReference type="Pfam" id="PF11852">
    <property type="entry name" value="Pullul_strch_C"/>
    <property type="match status" value="1"/>
</dbReference>
<organism evidence="6 7">
    <name type="scientific">Thalassotalea castellviae</name>
    <dbReference type="NCBI Taxonomy" id="3075612"/>
    <lineage>
        <taxon>Bacteria</taxon>
        <taxon>Pseudomonadati</taxon>
        <taxon>Pseudomonadota</taxon>
        <taxon>Gammaproteobacteria</taxon>
        <taxon>Alteromonadales</taxon>
        <taxon>Colwelliaceae</taxon>
        <taxon>Thalassotalea</taxon>
    </lineage>
</organism>
<comment type="caution">
    <text evidence="6">The sequence shown here is derived from an EMBL/GenBank/DDBJ whole genome shotgun (WGS) entry which is preliminary data.</text>
</comment>
<dbReference type="InterPro" id="IPR017853">
    <property type="entry name" value="GH"/>
</dbReference>
<dbReference type="InterPro" id="IPR013780">
    <property type="entry name" value="Glyco_hydro_b"/>
</dbReference>
<dbReference type="SUPFAM" id="SSF81296">
    <property type="entry name" value="E set domains"/>
    <property type="match status" value="2"/>
</dbReference>
<dbReference type="Gene3D" id="2.60.40.1130">
    <property type="entry name" value="Rab geranylgeranyltransferase alpha-subunit, insert domain"/>
    <property type="match status" value="1"/>
</dbReference>
<keyword evidence="2" id="KW-0326">Glycosidase</keyword>
<keyword evidence="7" id="KW-1185">Reference proteome</keyword>
<dbReference type="Pfam" id="PF02922">
    <property type="entry name" value="CBM_48"/>
    <property type="match status" value="1"/>
</dbReference>
<feature type="domain" description="Pullulanase N2" evidence="5">
    <location>
        <begin position="48"/>
        <end position="160"/>
    </location>
</feature>
<name>A0ABU3A598_9GAMM</name>
<evidence type="ECO:0000259" key="3">
    <source>
        <dbReference type="Pfam" id="PF02922"/>
    </source>
</evidence>
<dbReference type="CDD" id="cd11341">
    <property type="entry name" value="AmyAc_Pullulanase_LD-like"/>
    <property type="match status" value="1"/>
</dbReference>
<accession>A0ABU3A598</accession>
<evidence type="ECO:0000313" key="6">
    <source>
        <dbReference type="EMBL" id="MDT0604156.1"/>
    </source>
</evidence>
<dbReference type="Gene3D" id="3.20.20.80">
    <property type="entry name" value="Glycosidases"/>
    <property type="match status" value="1"/>
</dbReference>
<dbReference type="NCBIfam" id="TIGR02103">
    <property type="entry name" value="pullul_strch"/>
    <property type="match status" value="1"/>
</dbReference>
<dbReference type="SUPFAM" id="SSF51445">
    <property type="entry name" value="(Trans)glycosidases"/>
    <property type="match status" value="1"/>
</dbReference>
<evidence type="ECO:0000256" key="1">
    <source>
        <dbReference type="ARBA" id="ARBA00008061"/>
    </source>
</evidence>
<gene>
    <name evidence="6" type="primary">pulA</name>
    <name evidence="6" type="ORF">RM573_11180</name>
</gene>
<comment type="similarity">
    <text evidence="1">Belongs to the glycosyl hydrolase 13 family.</text>
</comment>
<dbReference type="EMBL" id="JAVRIF010000005">
    <property type="protein sequence ID" value="MDT0604156.1"/>
    <property type="molecule type" value="Genomic_DNA"/>
</dbReference>
<dbReference type="InterPro" id="IPR013783">
    <property type="entry name" value="Ig-like_fold"/>
</dbReference>
<dbReference type="Gene3D" id="2.60.40.10">
    <property type="entry name" value="Immunoglobulins"/>
    <property type="match status" value="1"/>
</dbReference>
<sequence>MRSLHVALLTTTLLLSACDKPITEQPTNSISKNQFSLVTLNKIQTDFSAHWLTPHVILLPKSQQNHHYRLVSLPISSSQDNNLDKPVNDALLSVDLTQTSLPEQLSVKFPHLKDFQAFSVNLPTKETKLWLKKPLMVVEANQQNKAIKGAYVQTANVIDELYTAGENDANEIADLGATILENAVQFKLWAPTALSVKVKLFNQDKSPATPASVTLKEDTKTGTWYTQVDKHFNDKYYRYEVEVYHPASQKTELLTVTDPYSLSLSTNSEYSHIIDLNQKNTLPEGWFEQQDNPVANPEDNIFYETHIRDFSAHDNSISQPLNRGKYLAFTEPNSDGIKHLKALKAAGINSIHLLPTFDIGTVNENSKQVIDLTDPISKACQATKSELLCDETIDADMSIGEYLTKLPKIDGSRQAVVTAIKAVDNYNWGYDPFHYTVPEGSYAINPEGSARILEFRSMVLQLHNLGFRVIMDVVYNHTHQAGLEPTAILDKIVPNYYHRLDPINGAIAQSTCCDNTATERAMMEKLMIDSLVVWARDYKIDGFRFDLMAHQPKSAMLKARAAVQAIDPDNYFYGEGWNFGEVANNQRFIQASQLELSGTEIGTFTDRLRDDVRGGAFTAQGTDLRKDQGIGNGLATIPNELNSSNITESINNYKIMADQLRIGLAGNLINYPLQTFNGAITLGKEIRYGDQSSGYALDPADTINYVSKHDNQTLWDNNQYRIAYDVSTHDRVRMQLQSLAFAVFAQGIPFIHMGSELLRSKGFLRDSYDYGDWYNRVDFSKQSNNYDIGLPPAEKDQANWQIITEVLKRNEGRDMVSPADIAFSSDAFLEFINIRMSSPLYRLTTAEDIIEKVRFHNTGKDQQIGLIIMSIKGHQQVPSQLVIFNTSAEAMSFTLPEFNKYQLHPVLAKGVDSRVKQSMNKQGTFTIPALTTSIFTEYHP</sequence>
<evidence type="ECO:0000313" key="7">
    <source>
        <dbReference type="Proteomes" id="UP001266357"/>
    </source>
</evidence>
<proteinExistence type="inferred from homology"/>
<feature type="domain" description="Glycoside hydrolase family 13 N-terminal" evidence="3">
    <location>
        <begin position="175"/>
        <end position="261"/>
    </location>
</feature>
<dbReference type="SUPFAM" id="SSF51011">
    <property type="entry name" value="Glycosyl hydrolase domain"/>
    <property type="match status" value="1"/>
</dbReference>
<protein>
    <submittedName>
        <fullName evidence="6">Pullulanase-type alpha-1,6-glucosidase</fullName>
    </submittedName>
</protein>
<dbReference type="InterPro" id="IPR011839">
    <property type="entry name" value="Pullul_strch"/>
</dbReference>
<dbReference type="RefSeq" id="WP_311581683.1">
    <property type="nucleotide sequence ID" value="NZ_JAVRIF010000005.1"/>
</dbReference>
<dbReference type="Proteomes" id="UP001266357">
    <property type="component" value="Unassembled WGS sequence"/>
</dbReference>
<dbReference type="CDD" id="cd02860">
    <property type="entry name" value="E_set_Pullulanase"/>
    <property type="match status" value="1"/>
</dbReference>
<reference evidence="6 7" key="1">
    <citation type="submission" date="2023-09" db="EMBL/GenBank/DDBJ databases">
        <authorList>
            <person name="Rey-Velasco X."/>
        </authorList>
    </citation>
    <scope>NUCLEOTIDE SEQUENCE [LARGE SCALE GENOMIC DNA]</scope>
    <source>
        <strain evidence="6 7">W431</strain>
    </source>
</reference>
<dbReference type="PROSITE" id="PS51257">
    <property type="entry name" value="PROKAR_LIPOPROTEIN"/>
    <property type="match status" value="1"/>
</dbReference>